<keyword evidence="2" id="KW-1185">Reference proteome</keyword>
<gene>
    <name evidence="1" type="ORF">E5J99_04480</name>
</gene>
<dbReference type="Proteomes" id="UP000297739">
    <property type="component" value="Unassembled WGS sequence"/>
</dbReference>
<sequence>METNIYSIIESAVNLPSDFHLKNISAFTLLQESNYFESYNKIHEESIISKLNSNPSLVDQWLQWSEDQRTSSGWYFKKLAFGRRFVGYYPKVEEFFEIKSFDKFKVCAAYIKLQAERIRTLF</sequence>
<proteinExistence type="predicted"/>
<name>A0A4Z0PNQ7_9BACT</name>
<organism evidence="1 2">
    <name type="scientific">Hymenobacter elongatus</name>
    <dbReference type="NCBI Taxonomy" id="877208"/>
    <lineage>
        <taxon>Bacteria</taxon>
        <taxon>Pseudomonadati</taxon>
        <taxon>Bacteroidota</taxon>
        <taxon>Cytophagia</taxon>
        <taxon>Cytophagales</taxon>
        <taxon>Hymenobacteraceae</taxon>
        <taxon>Hymenobacter</taxon>
    </lineage>
</organism>
<dbReference type="OrthoDB" id="1495287at2"/>
<reference evidence="1 2" key="1">
    <citation type="submission" date="2019-04" db="EMBL/GenBank/DDBJ databases">
        <authorList>
            <person name="Feng G."/>
            <person name="Zhang J."/>
            <person name="Zhu H."/>
        </authorList>
    </citation>
    <scope>NUCLEOTIDE SEQUENCE [LARGE SCALE GENOMIC DNA]</scope>
    <source>
        <strain evidence="1 2">JCM 17223</strain>
    </source>
</reference>
<comment type="caution">
    <text evidence="1">The sequence shown here is derived from an EMBL/GenBank/DDBJ whole genome shotgun (WGS) entry which is preliminary data.</text>
</comment>
<protein>
    <submittedName>
        <fullName evidence="1">Uncharacterized protein</fullName>
    </submittedName>
</protein>
<evidence type="ECO:0000313" key="2">
    <source>
        <dbReference type="Proteomes" id="UP000297739"/>
    </source>
</evidence>
<evidence type="ECO:0000313" key="1">
    <source>
        <dbReference type="EMBL" id="TGE18565.1"/>
    </source>
</evidence>
<accession>A0A4Z0PNQ7</accession>
<dbReference type="EMBL" id="SRLD01000006">
    <property type="protein sequence ID" value="TGE18565.1"/>
    <property type="molecule type" value="Genomic_DNA"/>
</dbReference>
<dbReference type="AlphaFoldDB" id="A0A4Z0PNQ7"/>
<dbReference type="RefSeq" id="WP_135496524.1">
    <property type="nucleotide sequence ID" value="NZ_SRLD01000006.1"/>
</dbReference>